<proteinExistence type="predicted"/>
<dbReference type="EMBL" id="CM029052">
    <property type="protein sequence ID" value="KAG2556481.1"/>
    <property type="molecule type" value="Genomic_DNA"/>
</dbReference>
<dbReference type="AlphaFoldDB" id="A0A8T0P2S7"/>
<sequence>MAQMYNYIRSLSVQMGNPIPAMQFPVAPAPTTPPNLSAASNTPELSPGVQNMLPHHLNAPPPFDDPPQP</sequence>
<dbReference type="Proteomes" id="UP000823388">
    <property type="component" value="Chromosome 8N"/>
</dbReference>
<feature type="region of interest" description="Disordered" evidence="1">
    <location>
        <begin position="30"/>
        <end position="69"/>
    </location>
</feature>
<evidence type="ECO:0000313" key="2">
    <source>
        <dbReference type="EMBL" id="KAG2556481.1"/>
    </source>
</evidence>
<organism evidence="2 3">
    <name type="scientific">Panicum virgatum</name>
    <name type="common">Blackwell switchgrass</name>
    <dbReference type="NCBI Taxonomy" id="38727"/>
    <lineage>
        <taxon>Eukaryota</taxon>
        <taxon>Viridiplantae</taxon>
        <taxon>Streptophyta</taxon>
        <taxon>Embryophyta</taxon>
        <taxon>Tracheophyta</taxon>
        <taxon>Spermatophyta</taxon>
        <taxon>Magnoliopsida</taxon>
        <taxon>Liliopsida</taxon>
        <taxon>Poales</taxon>
        <taxon>Poaceae</taxon>
        <taxon>PACMAD clade</taxon>
        <taxon>Panicoideae</taxon>
        <taxon>Panicodae</taxon>
        <taxon>Paniceae</taxon>
        <taxon>Panicinae</taxon>
        <taxon>Panicum</taxon>
        <taxon>Panicum sect. Hiantes</taxon>
    </lineage>
</organism>
<evidence type="ECO:0000313" key="3">
    <source>
        <dbReference type="Proteomes" id="UP000823388"/>
    </source>
</evidence>
<keyword evidence="3" id="KW-1185">Reference proteome</keyword>
<evidence type="ECO:0000256" key="1">
    <source>
        <dbReference type="SAM" id="MobiDB-lite"/>
    </source>
</evidence>
<feature type="compositionally biased region" description="Polar residues" evidence="1">
    <location>
        <begin position="34"/>
        <end position="44"/>
    </location>
</feature>
<gene>
    <name evidence="2" type="ORF">PVAP13_8NG079424</name>
</gene>
<accession>A0A8T0P2S7</accession>
<protein>
    <submittedName>
        <fullName evidence="2">Uncharacterized protein</fullName>
    </submittedName>
</protein>
<name>A0A8T0P2S7_PANVG</name>
<comment type="caution">
    <text evidence="2">The sequence shown here is derived from an EMBL/GenBank/DDBJ whole genome shotgun (WGS) entry which is preliminary data.</text>
</comment>
<reference evidence="2" key="1">
    <citation type="submission" date="2020-05" db="EMBL/GenBank/DDBJ databases">
        <title>WGS assembly of Panicum virgatum.</title>
        <authorList>
            <person name="Lovell J.T."/>
            <person name="Jenkins J."/>
            <person name="Shu S."/>
            <person name="Juenger T.E."/>
            <person name="Schmutz J."/>
        </authorList>
    </citation>
    <scope>NUCLEOTIDE SEQUENCE</scope>
    <source>
        <strain evidence="2">AP13</strain>
    </source>
</reference>
<feature type="compositionally biased region" description="Pro residues" evidence="1">
    <location>
        <begin position="59"/>
        <end position="69"/>
    </location>
</feature>